<gene>
    <name evidence="1" type="ORF">SAMN04488126_10530</name>
</gene>
<protein>
    <submittedName>
        <fullName evidence="1">NETI protein</fullName>
    </submittedName>
</protein>
<accession>A0A1G7B4T0</accession>
<dbReference type="Pfam" id="PF14044">
    <property type="entry name" value="NETI"/>
    <property type="match status" value="1"/>
</dbReference>
<organism evidence="1 2">
    <name type="scientific">Bhargavaea beijingensis</name>
    <dbReference type="NCBI Taxonomy" id="426756"/>
    <lineage>
        <taxon>Bacteria</taxon>
        <taxon>Bacillati</taxon>
        <taxon>Bacillota</taxon>
        <taxon>Bacilli</taxon>
        <taxon>Bacillales</taxon>
        <taxon>Caryophanaceae</taxon>
        <taxon>Bhargavaea</taxon>
    </lineage>
</organism>
<dbReference type="STRING" id="426756.SAMN04488126_10530"/>
<name>A0A1G7B4T0_9BACL</name>
<sequence length="63" mass="7501">MSKKTVWFEVQEGETIEQCLERMQKEGYMAAGRKEEPVFEERNGKPVPIRQRIRFKGVRIEES</sequence>
<dbReference type="RefSeq" id="WP_092095499.1">
    <property type="nucleotide sequence ID" value="NZ_FNAR01000005.1"/>
</dbReference>
<reference evidence="1 2" key="1">
    <citation type="submission" date="2016-10" db="EMBL/GenBank/DDBJ databases">
        <authorList>
            <person name="de Groot N.N."/>
        </authorList>
    </citation>
    <scope>NUCLEOTIDE SEQUENCE [LARGE SCALE GENOMIC DNA]</scope>
    <source>
        <strain evidence="1 2">CGMCC 1.6762</strain>
    </source>
</reference>
<evidence type="ECO:0000313" key="1">
    <source>
        <dbReference type="EMBL" id="SDE21316.1"/>
    </source>
</evidence>
<dbReference type="AlphaFoldDB" id="A0A1G7B4T0"/>
<proteinExistence type="predicted"/>
<dbReference type="InterPro" id="IPR025930">
    <property type="entry name" value="NETI"/>
</dbReference>
<dbReference type="OrthoDB" id="2354098at2"/>
<evidence type="ECO:0000313" key="2">
    <source>
        <dbReference type="Proteomes" id="UP000198823"/>
    </source>
</evidence>
<dbReference type="Proteomes" id="UP000198823">
    <property type="component" value="Unassembled WGS sequence"/>
</dbReference>
<dbReference type="EMBL" id="FNAR01000005">
    <property type="protein sequence ID" value="SDE21316.1"/>
    <property type="molecule type" value="Genomic_DNA"/>
</dbReference>